<name>V5HXR7_IXORI</name>
<evidence type="ECO:0000259" key="2">
    <source>
        <dbReference type="Pfam" id="PF09588"/>
    </source>
</evidence>
<dbReference type="AlphaFoldDB" id="V5HXR7"/>
<accession>V5HXR7</accession>
<feature type="compositionally biased region" description="Basic residues" evidence="1">
    <location>
        <begin position="15"/>
        <end position="24"/>
    </location>
</feature>
<evidence type="ECO:0000256" key="1">
    <source>
        <dbReference type="SAM" id="MobiDB-lite"/>
    </source>
</evidence>
<dbReference type="InterPro" id="IPR011604">
    <property type="entry name" value="PDDEXK-like_dom_sf"/>
</dbReference>
<feature type="compositionally biased region" description="Basic and acidic residues" evidence="1">
    <location>
        <begin position="1"/>
        <end position="14"/>
    </location>
</feature>
<dbReference type="CDD" id="cd22343">
    <property type="entry name" value="PDDEXK_lambda_exonuclease-like"/>
    <property type="match status" value="1"/>
</dbReference>
<dbReference type="EMBL" id="GANP01003216">
    <property type="protein sequence ID" value="JAB81252.1"/>
    <property type="molecule type" value="mRNA"/>
</dbReference>
<evidence type="ECO:0000313" key="3">
    <source>
        <dbReference type="EMBL" id="JAB81252.1"/>
    </source>
</evidence>
<proteinExistence type="evidence at transcript level"/>
<sequence>QLSPEEARDLERNTRQQRHSQRWKKARLNRLTASRFGCVITRKEWTEKGLKNLIEPKDLTRVRAVQYGIRNESMAKDRYAAVMKNYGHNVSIQHNGLFVDPSCPWLGATPDGLVYDPEELSYGILEVKCPHSLKDSEPDYAKKQKFSLVFGENDKPQLDRDHDHYAQVVGQMALTGCLWGDYVACSEKWIGVDRIRFDQNEWLEMRKKLDSFFFAYNLPYLVRRQDTC</sequence>
<dbReference type="PANTHER" id="PTHR46609">
    <property type="entry name" value="EXONUCLEASE, PHAGE-TYPE/RECB, C-TERMINAL DOMAIN-CONTAINING PROTEIN"/>
    <property type="match status" value="1"/>
</dbReference>
<dbReference type="Pfam" id="PF09588">
    <property type="entry name" value="YqaJ"/>
    <property type="match status" value="1"/>
</dbReference>
<dbReference type="SUPFAM" id="SSF52980">
    <property type="entry name" value="Restriction endonuclease-like"/>
    <property type="match status" value="1"/>
</dbReference>
<dbReference type="InterPro" id="IPR011335">
    <property type="entry name" value="Restrct_endonuc-II-like"/>
</dbReference>
<dbReference type="GO" id="GO:0006281">
    <property type="term" value="P:DNA repair"/>
    <property type="evidence" value="ECO:0007669"/>
    <property type="project" value="UniProtKB-ARBA"/>
</dbReference>
<feature type="region of interest" description="Disordered" evidence="1">
    <location>
        <begin position="1"/>
        <end position="24"/>
    </location>
</feature>
<feature type="domain" description="YqaJ viral recombinase" evidence="2">
    <location>
        <begin position="23"/>
        <end position="177"/>
    </location>
</feature>
<dbReference type="InterPro" id="IPR051703">
    <property type="entry name" value="NF-kappa-B_Signaling_Reg"/>
</dbReference>
<feature type="non-terminal residue" evidence="3">
    <location>
        <position position="1"/>
    </location>
</feature>
<dbReference type="Gene3D" id="3.90.320.10">
    <property type="match status" value="1"/>
</dbReference>
<protein>
    <recommendedName>
        <fullName evidence="2">YqaJ viral recombinase domain-containing protein</fullName>
    </recommendedName>
</protein>
<dbReference type="InterPro" id="IPR019080">
    <property type="entry name" value="YqaJ_viral_recombinase"/>
</dbReference>
<organism evidence="3">
    <name type="scientific">Ixodes ricinus</name>
    <name type="common">Common tick</name>
    <name type="synonym">Acarus ricinus</name>
    <dbReference type="NCBI Taxonomy" id="34613"/>
    <lineage>
        <taxon>Eukaryota</taxon>
        <taxon>Metazoa</taxon>
        <taxon>Ecdysozoa</taxon>
        <taxon>Arthropoda</taxon>
        <taxon>Chelicerata</taxon>
        <taxon>Arachnida</taxon>
        <taxon>Acari</taxon>
        <taxon>Parasitiformes</taxon>
        <taxon>Ixodida</taxon>
        <taxon>Ixodoidea</taxon>
        <taxon>Ixodidae</taxon>
        <taxon>Ixodinae</taxon>
        <taxon>Ixodes</taxon>
    </lineage>
</organism>
<reference evidence="3" key="1">
    <citation type="journal article" date="2015" name="Sci. Rep.">
        <title>Tissue- and time-dependent transcription in Ixodes ricinus salivary glands and midguts when blood feeding on the vertebrate host.</title>
        <authorList>
            <person name="Kotsyfakis M."/>
            <person name="Schwarz A."/>
            <person name="Erhart J."/>
            <person name="Ribeiro J.M."/>
        </authorList>
    </citation>
    <scope>NUCLEOTIDE SEQUENCE</scope>
    <source>
        <tissue evidence="3">Salivary gland and midgut</tissue>
    </source>
</reference>
<dbReference type="PANTHER" id="PTHR46609:SF8">
    <property type="entry name" value="YQAJ VIRAL RECOMBINASE DOMAIN-CONTAINING PROTEIN"/>
    <property type="match status" value="1"/>
</dbReference>